<sequence length="137" mass="15204">AHSLLHLTHSTANNFSILNSVCSFPTGLIDGSDVTQNETLWKFKGDNATIDCRQTKGATFYYMYWYRQLPGETIKQIVFTSSINTDHDFGNFSTVKFSATKPDAASGTFTVKNLEPEDKGLYFCAVSKHSDTDALNS</sequence>
<keyword evidence="5" id="KW-1185">Reference proteome</keyword>
<evidence type="ECO:0000259" key="3">
    <source>
        <dbReference type="PROSITE" id="PS50835"/>
    </source>
</evidence>
<dbReference type="InterPro" id="IPR007110">
    <property type="entry name" value="Ig-like_dom"/>
</dbReference>
<dbReference type="AlphaFoldDB" id="A0A8C4DQI8"/>
<evidence type="ECO:0000256" key="1">
    <source>
        <dbReference type="ARBA" id="ARBA00022729"/>
    </source>
</evidence>
<dbReference type="Pfam" id="PF07686">
    <property type="entry name" value="V-set"/>
    <property type="match status" value="1"/>
</dbReference>
<name>A0A8C4DQI8_DICLA</name>
<dbReference type="SMART" id="SM00409">
    <property type="entry name" value="IG"/>
    <property type="match status" value="1"/>
</dbReference>
<accession>A0A8C4DQI8</accession>
<evidence type="ECO:0000313" key="4">
    <source>
        <dbReference type="Ensembl" id="ENSDLAP00005007547.1"/>
    </source>
</evidence>
<keyword evidence="2" id="KW-0391">Immunity</keyword>
<dbReference type="PROSITE" id="PS50835">
    <property type="entry name" value="IG_LIKE"/>
    <property type="match status" value="1"/>
</dbReference>
<dbReference type="InterPro" id="IPR003599">
    <property type="entry name" value="Ig_sub"/>
</dbReference>
<protein>
    <recommendedName>
        <fullName evidence="3">Ig-like domain-containing protein</fullName>
    </recommendedName>
</protein>
<dbReference type="InterPro" id="IPR050413">
    <property type="entry name" value="TCR_beta_variable"/>
</dbReference>
<dbReference type="GeneTree" id="ENSGT00730000111153"/>
<reference evidence="4" key="2">
    <citation type="submission" date="2025-09" db="UniProtKB">
        <authorList>
            <consortium name="Ensembl"/>
        </authorList>
    </citation>
    <scope>IDENTIFICATION</scope>
</reference>
<dbReference type="SMART" id="SM00406">
    <property type="entry name" value="IGv"/>
    <property type="match status" value="1"/>
</dbReference>
<dbReference type="SUPFAM" id="SSF48726">
    <property type="entry name" value="Immunoglobulin"/>
    <property type="match status" value="1"/>
</dbReference>
<feature type="domain" description="Ig-like" evidence="3">
    <location>
        <begin position="25"/>
        <end position="137"/>
    </location>
</feature>
<proteinExistence type="predicted"/>
<organism evidence="4 5">
    <name type="scientific">Dicentrarchus labrax</name>
    <name type="common">European seabass</name>
    <name type="synonym">Morone labrax</name>
    <dbReference type="NCBI Taxonomy" id="13489"/>
    <lineage>
        <taxon>Eukaryota</taxon>
        <taxon>Metazoa</taxon>
        <taxon>Chordata</taxon>
        <taxon>Craniata</taxon>
        <taxon>Vertebrata</taxon>
        <taxon>Euteleostomi</taxon>
        <taxon>Actinopterygii</taxon>
        <taxon>Neopterygii</taxon>
        <taxon>Teleostei</taxon>
        <taxon>Neoteleostei</taxon>
        <taxon>Acanthomorphata</taxon>
        <taxon>Eupercaria</taxon>
        <taxon>Moronidae</taxon>
        <taxon>Dicentrarchus</taxon>
    </lineage>
</organism>
<dbReference type="PANTHER" id="PTHR23268:SF102">
    <property type="entry name" value="IMMUNOGLOBULIN V-SET DOMAIN-CONTAINING PROTEIN"/>
    <property type="match status" value="1"/>
</dbReference>
<evidence type="ECO:0000256" key="2">
    <source>
        <dbReference type="ARBA" id="ARBA00022859"/>
    </source>
</evidence>
<dbReference type="GO" id="GO:0005886">
    <property type="term" value="C:plasma membrane"/>
    <property type="evidence" value="ECO:0007669"/>
    <property type="project" value="TreeGrafter"/>
</dbReference>
<dbReference type="InterPro" id="IPR013106">
    <property type="entry name" value="Ig_V-set"/>
</dbReference>
<dbReference type="Gene3D" id="2.60.40.10">
    <property type="entry name" value="Immunoglobulins"/>
    <property type="match status" value="1"/>
</dbReference>
<dbReference type="GO" id="GO:0007166">
    <property type="term" value="P:cell surface receptor signaling pathway"/>
    <property type="evidence" value="ECO:0007669"/>
    <property type="project" value="TreeGrafter"/>
</dbReference>
<dbReference type="Proteomes" id="UP000694389">
    <property type="component" value="Unassembled WGS sequence"/>
</dbReference>
<dbReference type="GO" id="GO:0002376">
    <property type="term" value="P:immune system process"/>
    <property type="evidence" value="ECO:0007669"/>
    <property type="project" value="UniProtKB-KW"/>
</dbReference>
<keyword evidence="1" id="KW-0732">Signal</keyword>
<dbReference type="Ensembl" id="ENSDLAT00005008239.2">
    <property type="protein sequence ID" value="ENSDLAP00005007547.1"/>
    <property type="gene ID" value="ENSDLAG00005003947.2"/>
</dbReference>
<dbReference type="InterPro" id="IPR013783">
    <property type="entry name" value="Ig-like_fold"/>
</dbReference>
<reference evidence="4" key="1">
    <citation type="submission" date="2025-08" db="UniProtKB">
        <authorList>
            <consortium name="Ensembl"/>
        </authorList>
    </citation>
    <scope>IDENTIFICATION</scope>
</reference>
<dbReference type="PANTHER" id="PTHR23268">
    <property type="entry name" value="T-CELL RECEPTOR BETA CHAIN"/>
    <property type="match status" value="1"/>
</dbReference>
<dbReference type="InterPro" id="IPR036179">
    <property type="entry name" value="Ig-like_dom_sf"/>
</dbReference>
<evidence type="ECO:0000313" key="5">
    <source>
        <dbReference type="Proteomes" id="UP000694389"/>
    </source>
</evidence>